<organism evidence="1 2">
    <name type="scientific">Roseovarius spongiae</name>
    <dbReference type="NCBI Taxonomy" id="2320272"/>
    <lineage>
        <taxon>Bacteria</taxon>
        <taxon>Pseudomonadati</taxon>
        <taxon>Pseudomonadota</taxon>
        <taxon>Alphaproteobacteria</taxon>
        <taxon>Rhodobacterales</taxon>
        <taxon>Roseobacteraceae</taxon>
        <taxon>Roseovarius</taxon>
    </lineage>
</organism>
<comment type="caution">
    <text evidence="1">The sequence shown here is derived from an EMBL/GenBank/DDBJ whole genome shotgun (WGS) entry which is preliminary data.</text>
</comment>
<name>A0A3A8AQ67_9RHOB</name>
<evidence type="ECO:0000313" key="2">
    <source>
        <dbReference type="Proteomes" id="UP000281128"/>
    </source>
</evidence>
<dbReference type="Proteomes" id="UP000281128">
    <property type="component" value="Unassembled WGS sequence"/>
</dbReference>
<dbReference type="SUPFAM" id="SSF56349">
    <property type="entry name" value="DNA breaking-rejoining enzymes"/>
    <property type="match status" value="1"/>
</dbReference>
<accession>A0A3A8AQ67</accession>
<keyword evidence="2" id="KW-1185">Reference proteome</keyword>
<dbReference type="GO" id="GO:0003677">
    <property type="term" value="F:DNA binding"/>
    <property type="evidence" value="ECO:0007669"/>
    <property type="project" value="InterPro"/>
</dbReference>
<dbReference type="EMBL" id="RAPE01000008">
    <property type="protein sequence ID" value="RKF12402.1"/>
    <property type="molecule type" value="Genomic_DNA"/>
</dbReference>
<dbReference type="AlphaFoldDB" id="A0A3A8AQ67"/>
<evidence type="ECO:0000313" key="1">
    <source>
        <dbReference type="EMBL" id="RKF12402.1"/>
    </source>
</evidence>
<reference evidence="1 2" key="1">
    <citation type="submission" date="2018-09" db="EMBL/GenBank/DDBJ databases">
        <title>Roseovarius spongiae sp. nov., isolated from a marine sponge.</title>
        <authorList>
            <person name="Zhuang L."/>
            <person name="Luo L."/>
        </authorList>
    </citation>
    <scope>NUCLEOTIDE SEQUENCE [LARGE SCALE GENOMIC DNA]</scope>
    <source>
        <strain evidence="1 2">HN-E21</strain>
    </source>
</reference>
<protein>
    <submittedName>
        <fullName evidence="1">Site-specific integrase</fullName>
    </submittedName>
</protein>
<dbReference type="InterPro" id="IPR011010">
    <property type="entry name" value="DNA_brk_join_enz"/>
</dbReference>
<sequence>MIMNKNRTRRPEDLARRMPHVPAAVVARMQDHLRQGAPLQRGMPAVLEDFHARLEAAGLAPEQAGPEIFRAVGASRSRFRCLVAALRQFAPETPLAASIPVKQEWDHWLNERYNKKAPAKRVSRHVGLPPEAWPESWQSALACLDRSVRPYGTRLRKLAPRTRAGVISAVGLLARSREWAADRGVEIPALPSGDLFAGFLHYLEEERAVSFGTARDYLESARMFFLRAGLFDEASYEALADLIAALAEEAAESDPGKWARLREFRTAFSLADPLKLALACSAEAKTLAGNSVKAAKLRQKAMIYALLVNTGDRQGDLRFYRIDIDLVRDAAGDWRHGIRQGKTGKAKEVDALWPGASALIDSHILGDRPEWRLPGRLAEIEGMNLLTLSDHVVGKGYINRRLAADFDIHGHLVRTLIADLIRRTRPEALWALQAMLGHTDRHTQKVYRSEFDESKAVQEFDALVGQLSAPQS</sequence>
<gene>
    <name evidence="1" type="ORF">D6850_18190</name>
</gene>
<proteinExistence type="predicted"/>